<feature type="transmembrane region" description="Helical" evidence="14">
    <location>
        <begin position="119"/>
        <end position="136"/>
    </location>
</feature>
<evidence type="ECO:0000256" key="10">
    <source>
        <dbReference type="ARBA" id="ARBA00023004"/>
    </source>
</evidence>
<accession>Q39M14</accession>
<evidence type="ECO:0000256" key="13">
    <source>
        <dbReference type="SAM" id="MobiDB-lite"/>
    </source>
</evidence>
<comment type="similarity">
    <text evidence="12">Belongs to the cytochrome b561 family.</text>
</comment>
<comment type="subcellular location">
    <subcellularLocation>
        <location evidence="2">Cell membrane</location>
        <topology evidence="2">Multi-pass membrane protein</topology>
    </subcellularLocation>
</comment>
<dbReference type="InterPro" id="IPR052168">
    <property type="entry name" value="Cytochrome_b561_oxidase"/>
</dbReference>
<feature type="transmembrane region" description="Helical" evidence="14">
    <location>
        <begin position="143"/>
        <end position="161"/>
    </location>
</feature>
<evidence type="ECO:0000256" key="3">
    <source>
        <dbReference type="ARBA" id="ARBA00022448"/>
    </source>
</evidence>
<evidence type="ECO:0000313" key="17">
    <source>
        <dbReference type="Proteomes" id="UP000002705"/>
    </source>
</evidence>
<evidence type="ECO:0000256" key="7">
    <source>
        <dbReference type="ARBA" id="ARBA00022723"/>
    </source>
</evidence>
<evidence type="ECO:0000259" key="15">
    <source>
        <dbReference type="Pfam" id="PF01292"/>
    </source>
</evidence>
<feature type="transmembrane region" description="Helical" evidence="14">
    <location>
        <begin position="173"/>
        <end position="192"/>
    </location>
</feature>
<dbReference type="Pfam" id="PF01292">
    <property type="entry name" value="Ni_hydr_CYTB"/>
    <property type="match status" value="1"/>
</dbReference>
<evidence type="ECO:0000256" key="12">
    <source>
        <dbReference type="ARBA" id="ARBA00037975"/>
    </source>
</evidence>
<evidence type="ECO:0000256" key="2">
    <source>
        <dbReference type="ARBA" id="ARBA00004651"/>
    </source>
</evidence>
<evidence type="ECO:0000256" key="5">
    <source>
        <dbReference type="ARBA" id="ARBA00022617"/>
    </source>
</evidence>
<keyword evidence="8" id="KW-0249">Electron transport</keyword>
<dbReference type="EMBL" id="CP000150">
    <property type="protein sequence ID" value="ABB06502.1"/>
    <property type="molecule type" value="Genomic_DNA"/>
</dbReference>
<dbReference type="GO" id="GO:0005886">
    <property type="term" value="C:plasma membrane"/>
    <property type="evidence" value="ECO:0007669"/>
    <property type="project" value="UniProtKB-SubCell"/>
</dbReference>
<keyword evidence="17" id="KW-1185">Reference proteome</keyword>
<dbReference type="PATRIC" id="fig|482957.22.peg.8055"/>
<keyword evidence="3" id="KW-0813">Transport</keyword>
<evidence type="ECO:0000256" key="9">
    <source>
        <dbReference type="ARBA" id="ARBA00022989"/>
    </source>
</evidence>
<evidence type="ECO:0000256" key="8">
    <source>
        <dbReference type="ARBA" id="ARBA00022982"/>
    </source>
</evidence>
<keyword evidence="7" id="KW-0479">Metal-binding</keyword>
<evidence type="ECO:0000256" key="1">
    <source>
        <dbReference type="ARBA" id="ARBA00001970"/>
    </source>
</evidence>
<dbReference type="PANTHER" id="PTHR30529">
    <property type="entry name" value="CYTOCHROME B561"/>
    <property type="match status" value="1"/>
</dbReference>
<dbReference type="HOGENOM" id="CLU_095321_4_1_4"/>
<comment type="cofactor">
    <cofactor evidence="1">
        <name>heme b</name>
        <dbReference type="ChEBI" id="CHEBI:60344"/>
    </cofactor>
</comment>
<dbReference type="AlphaFoldDB" id="Q39M14"/>
<sequence length="210" mass="23143">MLAGTGISGASRRSPHRTYRCTPPNRPRETAMSHPNHVAYARFAIAMHWSIAILILLNLSIGIYMDTFPHNSSQFNSILFYHASIGSLIFMLTVPRLVWRATHTPPPLPASVPAWQARIAGVLHGVLYLLLFLVPLTGYVHRLAGAHPVSFFGIAELPVLVGRDEPLRLLTDTLHRALVLTLGLLLAMHVAAGLKHKFVDRDGVAERMGI</sequence>
<organism evidence="16 17">
    <name type="scientific">Burkholderia lata (strain ATCC 17760 / DSM 23089 / LMG 22485 / NCIMB 9086 / R18194 / 383)</name>
    <dbReference type="NCBI Taxonomy" id="482957"/>
    <lineage>
        <taxon>Bacteria</taxon>
        <taxon>Pseudomonadati</taxon>
        <taxon>Pseudomonadota</taxon>
        <taxon>Betaproteobacteria</taxon>
        <taxon>Burkholderiales</taxon>
        <taxon>Burkholderiaceae</taxon>
        <taxon>Burkholderia</taxon>
        <taxon>Burkholderia cepacia complex</taxon>
    </lineage>
</organism>
<dbReference type="KEGG" id="bur:Bcep18194_C7458"/>
<dbReference type="GO" id="GO:0009055">
    <property type="term" value="F:electron transfer activity"/>
    <property type="evidence" value="ECO:0007669"/>
    <property type="project" value="InterPro"/>
</dbReference>
<dbReference type="Proteomes" id="UP000002705">
    <property type="component" value="Chromosome 3"/>
</dbReference>
<name>Q39M14_BURL3</name>
<evidence type="ECO:0000256" key="4">
    <source>
        <dbReference type="ARBA" id="ARBA00022475"/>
    </source>
</evidence>
<evidence type="ECO:0000313" key="16">
    <source>
        <dbReference type="EMBL" id="ABB06502.1"/>
    </source>
</evidence>
<dbReference type="GO" id="GO:0046872">
    <property type="term" value="F:metal ion binding"/>
    <property type="evidence" value="ECO:0007669"/>
    <property type="project" value="UniProtKB-KW"/>
</dbReference>
<dbReference type="GO" id="GO:0022904">
    <property type="term" value="P:respiratory electron transport chain"/>
    <property type="evidence" value="ECO:0007669"/>
    <property type="project" value="InterPro"/>
</dbReference>
<feature type="transmembrane region" description="Helical" evidence="14">
    <location>
        <begin position="78"/>
        <end position="99"/>
    </location>
</feature>
<dbReference type="GO" id="GO:0020037">
    <property type="term" value="F:heme binding"/>
    <property type="evidence" value="ECO:0007669"/>
    <property type="project" value="TreeGrafter"/>
</dbReference>
<dbReference type="InterPro" id="IPR011577">
    <property type="entry name" value="Cyt_b561_bac/Ni-Hgenase"/>
</dbReference>
<feature type="domain" description="Cytochrome b561 bacterial/Ni-hydrogenase" evidence="15">
    <location>
        <begin position="40"/>
        <end position="208"/>
    </location>
</feature>
<keyword evidence="11 14" id="KW-0472">Membrane</keyword>
<evidence type="ECO:0000256" key="6">
    <source>
        <dbReference type="ARBA" id="ARBA00022692"/>
    </source>
</evidence>
<keyword evidence="6 14" id="KW-0812">Transmembrane</keyword>
<proteinExistence type="inferred from homology"/>
<dbReference type="SUPFAM" id="SSF81342">
    <property type="entry name" value="Transmembrane di-heme cytochromes"/>
    <property type="match status" value="1"/>
</dbReference>
<keyword evidence="5" id="KW-0349">Heme</keyword>
<gene>
    <name evidence="16" type="ordered locus">Bcep18194_C7458</name>
</gene>
<keyword evidence="10" id="KW-0408">Iron</keyword>
<dbReference type="PANTHER" id="PTHR30529:SF1">
    <property type="entry name" value="CYTOCHROME B561 HOMOLOG 2"/>
    <property type="match status" value="1"/>
</dbReference>
<evidence type="ECO:0000256" key="11">
    <source>
        <dbReference type="ARBA" id="ARBA00023136"/>
    </source>
</evidence>
<evidence type="ECO:0000256" key="14">
    <source>
        <dbReference type="SAM" id="Phobius"/>
    </source>
</evidence>
<keyword evidence="4" id="KW-1003">Cell membrane</keyword>
<dbReference type="InterPro" id="IPR016174">
    <property type="entry name" value="Di-haem_cyt_TM"/>
</dbReference>
<feature type="transmembrane region" description="Helical" evidence="14">
    <location>
        <begin position="39"/>
        <end position="57"/>
    </location>
</feature>
<keyword evidence="9 14" id="KW-1133">Transmembrane helix</keyword>
<reference evidence="16" key="1">
    <citation type="submission" date="2009-01" db="EMBL/GenBank/DDBJ databases">
        <title>Complete sequence of chromosome 3 of Burkholderia sp. 383.</title>
        <authorList>
            <consortium name="US DOE Joint Genome Institute"/>
            <person name="Copeland A."/>
            <person name="Lucas S."/>
            <person name="Lapidus A."/>
            <person name="Barry K."/>
            <person name="Detter J.C."/>
            <person name="Glavina T."/>
            <person name="Hammon N."/>
            <person name="Israni S."/>
            <person name="Pitluck S."/>
            <person name="Chain P."/>
            <person name="Malfatti S."/>
            <person name="Shin M."/>
            <person name="Vergez L."/>
            <person name="Schmutz J."/>
            <person name="Larimer F."/>
            <person name="Land M."/>
            <person name="Kyrpides N."/>
            <person name="Lykidis A."/>
            <person name="Richardson P."/>
        </authorList>
    </citation>
    <scope>NUCLEOTIDE SEQUENCE</scope>
    <source>
        <strain evidence="16">383</strain>
    </source>
</reference>
<protein>
    <submittedName>
        <fullName evidence="16">Cytochrome B561</fullName>
    </submittedName>
</protein>
<feature type="region of interest" description="Disordered" evidence="13">
    <location>
        <begin position="1"/>
        <end position="32"/>
    </location>
</feature>